<dbReference type="PANTHER" id="PTHR11038:SF16">
    <property type="entry name" value="MITOCHONDRIAL IMPORT INNER MEMBRANE TRANSLOCASE SUBUNIT TIM10"/>
    <property type="match status" value="1"/>
</dbReference>
<dbReference type="OrthoDB" id="274922at2759"/>
<accession>A0A811MP00</accession>
<keyword evidence="4" id="KW-0479">Metal-binding</keyword>
<keyword evidence="6" id="KW-0653">Protein transport</keyword>
<feature type="domain" description="Tim10-like" evidence="10">
    <location>
        <begin position="16"/>
        <end position="72"/>
    </location>
</feature>
<dbReference type="GO" id="GO:0046872">
    <property type="term" value="F:metal ion binding"/>
    <property type="evidence" value="ECO:0007669"/>
    <property type="project" value="UniProtKB-KW"/>
</dbReference>
<evidence type="ECO:0000313" key="12">
    <source>
        <dbReference type="Proteomes" id="UP000604825"/>
    </source>
</evidence>
<name>A0A811MP00_9POAL</name>
<keyword evidence="7" id="KW-0811">Translocation</keyword>
<proteinExistence type="inferred from homology"/>
<gene>
    <name evidence="11" type="ORF">NCGR_LOCUS4956</name>
</gene>
<dbReference type="GO" id="GO:0015031">
    <property type="term" value="P:protein transport"/>
    <property type="evidence" value="ECO:0007669"/>
    <property type="project" value="UniProtKB-KW"/>
</dbReference>
<comment type="caution">
    <text evidence="11">The sequence shown here is derived from an EMBL/GenBank/DDBJ whole genome shotgun (WGS) entry which is preliminary data.</text>
</comment>
<dbReference type="InterPro" id="IPR004217">
    <property type="entry name" value="Tim10-like"/>
</dbReference>
<keyword evidence="9" id="KW-1015">Disulfide bond</keyword>
<evidence type="ECO:0000256" key="6">
    <source>
        <dbReference type="ARBA" id="ARBA00022927"/>
    </source>
</evidence>
<evidence type="ECO:0000256" key="2">
    <source>
        <dbReference type="ARBA" id="ARBA00006720"/>
    </source>
</evidence>
<evidence type="ECO:0000256" key="9">
    <source>
        <dbReference type="ARBA" id="ARBA00023157"/>
    </source>
</evidence>
<dbReference type="FunFam" id="1.10.287.810:FF:000007">
    <property type="entry name" value="Mitochondrial import inner membrane translocase"/>
    <property type="match status" value="1"/>
</dbReference>
<protein>
    <recommendedName>
        <fullName evidence="10">Tim10-like domain-containing protein</fullName>
    </recommendedName>
</protein>
<keyword evidence="8" id="KW-0496">Mitochondrion</keyword>
<keyword evidence="3" id="KW-0813">Transport</keyword>
<evidence type="ECO:0000259" key="10">
    <source>
        <dbReference type="Pfam" id="PF02953"/>
    </source>
</evidence>
<dbReference type="InterPro" id="IPR035427">
    <property type="entry name" value="Tim10-like_dom_sf"/>
</dbReference>
<sequence length="187" mass="22286">MAGKGGPTNLEKEQMFGMAEKEMEYRVDLFNRLTQTCFDKCIEKRYKEAELNMGENSCIDRCVSKYIRLSKKKKKKLWLSEEEKKDIMKMYKVTLPSMKTRERIDADFAQEHGRPLSWFFGESDLLKFRRETKERYDWLKKEGDAPTMAENDGRIPMMLVDNDNDEDEMIYNSDVDDDEPFHHLCDY</sequence>
<evidence type="ECO:0000256" key="3">
    <source>
        <dbReference type="ARBA" id="ARBA00022448"/>
    </source>
</evidence>
<reference evidence="11" key="1">
    <citation type="submission" date="2020-10" db="EMBL/GenBank/DDBJ databases">
        <authorList>
            <person name="Han B."/>
            <person name="Lu T."/>
            <person name="Zhao Q."/>
            <person name="Huang X."/>
            <person name="Zhao Y."/>
        </authorList>
    </citation>
    <scope>NUCLEOTIDE SEQUENCE</scope>
</reference>
<dbReference type="EMBL" id="CAJGYO010000001">
    <property type="protein sequence ID" value="CAD6207424.1"/>
    <property type="molecule type" value="Genomic_DNA"/>
</dbReference>
<dbReference type="SUPFAM" id="SSF144122">
    <property type="entry name" value="Tim10-like"/>
    <property type="match status" value="1"/>
</dbReference>
<dbReference type="Gene3D" id="1.10.287.810">
    <property type="entry name" value="Mitochondrial import inner membrane translocase subunit tim13 like domains"/>
    <property type="match status" value="1"/>
</dbReference>
<dbReference type="Proteomes" id="UP000604825">
    <property type="component" value="Unassembled WGS sequence"/>
</dbReference>
<dbReference type="AlphaFoldDB" id="A0A811MP00"/>
<organism evidence="11 12">
    <name type="scientific">Miscanthus lutarioriparius</name>
    <dbReference type="NCBI Taxonomy" id="422564"/>
    <lineage>
        <taxon>Eukaryota</taxon>
        <taxon>Viridiplantae</taxon>
        <taxon>Streptophyta</taxon>
        <taxon>Embryophyta</taxon>
        <taxon>Tracheophyta</taxon>
        <taxon>Spermatophyta</taxon>
        <taxon>Magnoliopsida</taxon>
        <taxon>Liliopsida</taxon>
        <taxon>Poales</taxon>
        <taxon>Poaceae</taxon>
        <taxon>PACMAD clade</taxon>
        <taxon>Panicoideae</taxon>
        <taxon>Andropogonodae</taxon>
        <taxon>Andropogoneae</taxon>
        <taxon>Saccharinae</taxon>
        <taxon>Miscanthus</taxon>
    </lineage>
</organism>
<dbReference type="GO" id="GO:0045039">
    <property type="term" value="P:protein insertion into mitochondrial inner membrane"/>
    <property type="evidence" value="ECO:0007669"/>
    <property type="project" value="TreeGrafter"/>
</dbReference>
<comment type="similarity">
    <text evidence="2">Belongs to the small Tim family.</text>
</comment>
<keyword evidence="12" id="KW-1185">Reference proteome</keyword>
<keyword evidence="5" id="KW-0862">Zinc</keyword>
<dbReference type="PANTHER" id="PTHR11038">
    <property type="entry name" value="MITOCHONDRIAL IMPORT INNER MEMBRANE TRANSLOCASE SUBUNIT TIM10"/>
    <property type="match status" value="1"/>
</dbReference>
<comment type="subcellular location">
    <subcellularLocation>
        <location evidence="1">Mitochondrion</location>
    </subcellularLocation>
</comment>
<evidence type="ECO:0000256" key="4">
    <source>
        <dbReference type="ARBA" id="ARBA00022723"/>
    </source>
</evidence>
<dbReference type="GO" id="GO:0005743">
    <property type="term" value="C:mitochondrial inner membrane"/>
    <property type="evidence" value="ECO:0007669"/>
    <property type="project" value="TreeGrafter"/>
</dbReference>
<evidence type="ECO:0000256" key="5">
    <source>
        <dbReference type="ARBA" id="ARBA00022833"/>
    </source>
</evidence>
<dbReference type="Pfam" id="PF02953">
    <property type="entry name" value="zf-Tim10_DDP"/>
    <property type="match status" value="1"/>
</dbReference>
<evidence type="ECO:0000256" key="8">
    <source>
        <dbReference type="ARBA" id="ARBA00023128"/>
    </source>
</evidence>
<evidence type="ECO:0000313" key="11">
    <source>
        <dbReference type="EMBL" id="CAD6207424.1"/>
    </source>
</evidence>
<evidence type="ECO:0000256" key="1">
    <source>
        <dbReference type="ARBA" id="ARBA00004173"/>
    </source>
</evidence>
<evidence type="ECO:0000256" key="7">
    <source>
        <dbReference type="ARBA" id="ARBA00023010"/>
    </source>
</evidence>